<keyword evidence="2" id="KW-1185">Reference proteome</keyword>
<proteinExistence type="predicted"/>
<organism evidence="1 2">
    <name type="scientific">Stephania yunnanensis</name>
    <dbReference type="NCBI Taxonomy" id="152371"/>
    <lineage>
        <taxon>Eukaryota</taxon>
        <taxon>Viridiplantae</taxon>
        <taxon>Streptophyta</taxon>
        <taxon>Embryophyta</taxon>
        <taxon>Tracheophyta</taxon>
        <taxon>Spermatophyta</taxon>
        <taxon>Magnoliopsida</taxon>
        <taxon>Ranunculales</taxon>
        <taxon>Menispermaceae</taxon>
        <taxon>Menispermoideae</taxon>
        <taxon>Cissampelideae</taxon>
        <taxon>Stephania</taxon>
    </lineage>
</organism>
<accession>A0AAP0L6S1</accession>
<reference evidence="1 2" key="1">
    <citation type="submission" date="2024-01" db="EMBL/GenBank/DDBJ databases">
        <title>Genome assemblies of Stephania.</title>
        <authorList>
            <person name="Yang L."/>
        </authorList>
    </citation>
    <scope>NUCLEOTIDE SEQUENCE [LARGE SCALE GENOMIC DNA]</scope>
    <source>
        <strain evidence="1">YNDBR</strain>
        <tissue evidence="1">Leaf</tissue>
    </source>
</reference>
<protein>
    <submittedName>
        <fullName evidence="1">Uncharacterized protein</fullName>
    </submittedName>
</protein>
<comment type="caution">
    <text evidence="1">The sequence shown here is derived from an EMBL/GenBank/DDBJ whole genome shotgun (WGS) entry which is preliminary data.</text>
</comment>
<dbReference type="Proteomes" id="UP001420932">
    <property type="component" value="Unassembled WGS sequence"/>
</dbReference>
<sequence length="49" mass="5713">MLQICCKSAIDMVCCIDFPINRHVLSRSVFVDVIRHHSICTFKKTMICR</sequence>
<gene>
    <name evidence="1" type="ORF">Syun_004646</name>
</gene>
<dbReference type="AlphaFoldDB" id="A0AAP0L6S1"/>
<dbReference type="EMBL" id="JBBNAF010000002">
    <property type="protein sequence ID" value="KAK9163744.1"/>
    <property type="molecule type" value="Genomic_DNA"/>
</dbReference>
<evidence type="ECO:0000313" key="2">
    <source>
        <dbReference type="Proteomes" id="UP001420932"/>
    </source>
</evidence>
<name>A0AAP0L6S1_9MAGN</name>
<evidence type="ECO:0000313" key="1">
    <source>
        <dbReference type="EMBL" id="KAK9163744.1"/>
    </source>
</evidence>